<comment type="caution">
    <text evidence="4">The sequence shown here is derived from an EMBL/GenBank/DDBJ whole genome shotgun (WGS) entry which is preliminary data.</text>
</comment>
<comment type="subcellular location">
    <subcellularLocation>
        <location evidence="1">Endomembrane system</location>
        <topology evidence="1">Multi-pass membrane protein</topology>
    </subcellularLocation>
</comment>
<keyword evidence="2" id="KW-0460">Magnesium</keyword>
<keyword evidence="3" id="KW-0472">Membrane</keyword>
<keyword evidence="5" id="KW-1185">Reference proteome</keyword>
<feature type="transmembrane region" description="Helical" evidence="3">
    <location>
        <begin position="117"/>
        <end position="139"/>
    </location>
</feature>
<dbReference type="GO" id="GO:0005886">
    <property type="term" value="C:plasma membrane"/>
    <property type="evidence" value="ECO:0007669"/>
    <property type="project" value="TreeGrafter"/>
</dbReference>
<dbReference type="AlphaFoldDB" id="A0AAD4US35"/>
<dbReference type="GO" id="GO:0012505">
    <property type="term" value="C:endomembrane system"/>
    <property type="evidence" value="ECO:0007669"/>
    <property type="project" value="UniProtKB-SubCell"/>
</dbReference>
<keyword evidence="3" id="KW-1133">Transmembrane helix</keyword>
<evidence type="ECO:0000256" key="3">
    <source>
        <dbReference type="SAM" id="Phobius"/>
    </source>
</evidence>
<proteinExistence type="predicted"/>
<dbReference type="Proteomes" id="UP001054821">
    <property type="component" value="Chromosome 8"/>
</dbReference>
<feature type="transmembrane region" description="Helical" evidence="3">
    <location>
        <begin position="214"/>
        <end position="237"/>
    </location>
</feature>
<dbReference type="PANTHER" id="PTHR24093">
    <property type="entry name" value="CATION TRANSPORTING ATPASE"/>
    <property type="match status" value="1"/>
</dbReference>
<evidence type="ECO:0000256" key="1">
    <source>
        <dbReference type="ARBA" id="ARBA00004127"/>
    </source>
</evidence>
<sequence>MVQKISPISDYRQSLKFQNLNEENRNIHLEVVRGGRRVEVSIYDILVGDVVPLNIGDQVRKDFQQPFLMSGCKVAVAYGSMLSQSRAYLKFLVYLLILSFWKACFYLLNVGCGNRTYIVLLLLFLQVTSVGVNTDRGLLMARISEDTGEETPLQVRLNGVANIISIVGLKVVVHVMGFLLLRYLTGHTKNTKGTAQIEAGETNFGDAIHGATKIVSTAVAVSEGLHLAVTLTLAYLMRKMMAYKALRTLVEAFVGGRKIDISDNNSDLSPMLSALLSEGIALNTNGNVYVPEKELSVFLYLVRFVL</sequence>
<dbReference type="Gene3D" id="1.20.1110.10">
    <property type="entry name" value="Calcium-transporting ATPase, transmembrane domain"/>
    <property type="match status" value="1"/>
</dbReference>
<name>A0AAD4US35_PRUDU</name>
<evidence type="ECO:0000313" key="4">
    <source>
        <dbReference type="EMBL" id="KAI5311825.1"/>
    </source>
</evidence>
<feature type="transmembrane region" description="Helical" evidence="3">
    <location>
        <begin position="91"/>
        <end position="111"/>
    </location>
</feature>
<reference evidence="4 5" key="1">
    <citation type="journal article" date="2022" name="G3 (Bethesda)">
        <title>Whole-genome sequence and methylome profiling of the almond [Prunus dulcis (Mill.) D.A. Webb] cultivar 'Nonpareil'.</title>
        <authorList>
            <person name="D'Amico-Willman K.M."/>
            <person name="Ouma W.Z."/>
            <person name="Meulia T."/>
            <person name="Sideli G.M."/>
            <person name="Gradziel T.M."/>
            <person name="Fresnedo-Ramirez J."/>
        </authorList>
    </citation>
    <scope>NUCLEOTIDE SEQUENCE [LARGE SCALE GENOMIC DNA]</scope>
    <source>
        <strain evidence="4">Clone GOH B32 T37-40</strain>
    </source>
</reference>
<protein>
    <submittedName>
        <fullName evidence="4">Uncharacterized protein</fullName>
    </submittedName>
</protein>
<dbReference type="InterPro" id="IPR023298">
    <property type="entry name" value="ATPase_P-typ_TM_dom_sf"/>
</dbReference>
<gene>
    <name evidence="4" type="ORF">L3X38_040998</name>
</gene>
<keyword evidence="3" id="KW-0812">Transmembrane</keyword>
<dbReference type="SUPFAM" id="SSF81665">
    <property type="entry name" value="Calcium ATPase, transmembrane domain M"/>
    <property type="match status" value="1"/>
</dbReference>
<organism evidence="4 5">
    <name type="scientific">Prunus dulcis</name>
    <name type="common">Almond</name>
    <name type="synonym">Amygdalus dulcis</name>
    <dbReference type="NCBI Taxonomy" id="3755"/>
    <lineage>
        <taxon>Eukaryota</taxon>
        <taxon>Viridiplantae</taxon>
        <taxon>Streptophyta</taxon>
        <taxon>Embryophyta</taxon>
        <taxon>Tracheophyta</taxon>
        <taxon>Spermatophyta</taxon>
        <taxon>Magnoliopsida</taxon>
        <taxon>eudicotyledons</taxon>
        <taxon>Gunneridae</taxon>
        <taxon>Pentapetalae</taxon>
        <taxon>rosids</taxon>
        <taxon>fabids</taxon>
        <taxon>Rosales</taxon>
        <taxon>Rosaceae</taxon>
        <taxon>Amygdaloideae</taxon>
        <taxon>Amygdaleae</taxon>
        <taxon>Prunus</taxon>
    </lineage>
</organism>
<dbReference type="GO" id="GO:0005388">
    <property type="term" value="F:P-type calcium transporter activity"/>
    <property type="evidence" value="ECO:0007669"/>
    <property type="project" value="TreeGrafter"/>
</dbReference>
<evidence type="ECO:0000256" key="2">
    <source>
        <dbReference type="ARBA" id="ARBA00022842"/>
    </source>
</evidence>
<evidence type="ECO:0000313" key="5">
    <source>
        <dbReference type="Proteomes" id="UP001054821"/>
    </source>
</evidence>
<accession>A0AAD4US35</accession>
<dbReference type="PANTHER" id="PTHR24093:SF369">
    <property type="entry name" value="CALCIUM-TRANSPORTING ATPASE"/>
    <property type="match status" value="1"/>
</dbReference>
<dbReference type="EMBL" id="JAJFAZ020000008">
    <property type="protein sequence ID" value="KAI5311825.1"/>
    <property type="molecule type" value="Genomic_DNA"/>
</dbReference>
<feature type="transmembrane region" description="Helical" evidence="3">
    <location>
        <begin position="160"/>
        <end position="181"/>
    </location>
</feature>